<dbReference type="AlphaFoldDB" id="A0A7Y0LDD9"/>
<reference evidence="3 4" key="1">
    <citation type="submission" date="2020-04" db="EMBL/GenBank/DDBJ databases">
        <title>Thalassotalea sp. M1531, isolated from the surface of marine red alga.</title>
        <authorList>
            <person name="Pang L."/>
            <person name="Lu D.-C."/>
        </authorList>
    </citation>
    <scope>NUCLEOTIDE SEQUENCE [LARGE SCALE GENOMIC DNA]</scope>
    <source>
        <strain evidence="3 4">M1531</strain>
    </source>
</reference>
<keyword evidence="1" id="KW-0732">Signal</keyword>
<dbReference type="Gene3D" id="2.60.40.1190">
    <property type="match status" value="1"/>
</dbReference>
<feature type="chain" id="PRO_5031447960" evidence="1">
    <location>
        <begin position="26"/>
        <end position="786"/>
    </location>
</feature>
<protein>
    <submittedName>
        <fullName evidence="3">Carbohydrate binding family 9 domain-containing protein</fullName>
    </submittedName>
</protein>
<name>A0A7Y0LDD9_9GAMM</name>
<gene>
    <name evidence="3" type="ORF">HII17_13095</name>
</gene>
<evidence type="ECO:0000313" key="3">
    <source>
        <dbReference type="EMBL" id="NMP32499.1"/>
    </source>
</evidence>
<evidence type="ECO:0000259" key="2">
    <source>
        <dbReference type="Pfam" id="PF19313"/>
    </source>
</evidence>
<proteinExistence type="predicted"/>
<comment type="caution">
    <text evidence="3">The sequence shown here is derived from an EMBL/GenBank/DDBJ whole genome shotgun (WGS) entry which is preliminary data.</text>
</comment>
<evidence type="ECO:0000313" key="4">
    <source>
        <dbReference type="Proteomes" id="UP000568664"/>
    </source>
</evidence>
<evidence type="ECO:0000256" key="1">
    <source>
        <dbReference type="SAM" id="SignalP"/>
    </source>
</evidence>
<sequence length="786" mass="90536">MQLKKKTMQVVIVAFALMASFFALASDNSAIDIPRIAGEISIDGQLNEPQWKTAKRVNINIVTRPYDNTPSPVKTEALLMEDGGTFYLGFIAHDPNPEEIRAFLKDRDRSWGDDIVGIKIDTYNDQRTAYRFMVNPLGVQIDGVESEITKKESDSWDGIWDSAGQITDFGYIVEMALPLRMLNFNEDLCQQDWGIELVRFYPRTERLRISNTSLDRGNSCELCQLVKASGFTGAKQGQNLTVTPSLVLGKSEERDDYGTWQDDETTEPSLDIRWGITPDILLNATINPDFSTVESDRAQLNINNNFALFNEEKRPFFLDNADYFDSNYNLVYTRNINAPEVGAKLTARKDNHSIGLFVTNDETTNFLIPGNRGSSIAEIDDKSEAAAFRYRNSYSKDLTLGWISTLRTSDDYQNMVHGIDARYRATQYDVVKFQSLYSNTEYPDDLFEQFCNADEVDDCQQGNVEPCDLSGCDINEQVLRTQDKDNFSGNAFRFGYYHNDSNWHYKVTYDKQNAGFRGDLGFIARADFNRLVLGGDRKWYAEPGDWWTQVKIYSDWDISHNDDGEMLEKEFDINFQLNAQHGTHARFWYSNRDLVGNRVDQSSLAIDGNTTLFTENEYGFFAETKPTSGFYINTRLNWGDKVDLSNNRLGKKKEFRPTINWNVNQHLELKLRHTYRELDAESKNVFIARLTDFRATYQFNVQSFLRLTFIYNNTSRNQQNYPLSDPDDITPRSKDLSAQLLYAYKINPQTVFYLGYSEHQDGEGDFSDLKQDLRSVFMKFSYAWIR</sequence>
<feature type="domain" description="DUF5916" evidence="2">
    <location>
        <begin position="264"/>
        <end position="344"/>
    </location>
</feature>
<organism evidence="3 4">
    <name type="scientific">Thalassotalea algicola</name>
    <dbReference type="NCBI Taxonomy" id="2716224"/>
    <lineage>
        <taxon>Bacteria</taxon>
        <taxon>Pseudomonadati</taxon>
        <taxon>Pseudomonadota</taxon>
        <taxon>Gammaproteobacteria</taxon>
        <taxon>Alteromonadales</taxon>
        <taxon>Colwelliaceae</taxon>
        <taxon>Thalassotalea</taxon>
    </lineage>
</organism>
<dbReference type="InterPro" id="IPR045670">
    <property type="entry name" value="DUF5916"/>
</dbReference>
<dbReference type="EMBL" id="JABBXH010000004">
    <property type="protein sequence ID" value="NMP32499.1"/>
    <property type="molecule type" value="Genomic_DNA"/>
</dbReference>
<dbReference type="SUPFAM" id="SSF49344">
    <property type="entry name" value="CBD9-like"/>
    <property type="match status" value="1"/>
</dbReference>
<feature type="signal peptide" evidence="1">
    <location>
        <begin position="1"/>
        <end position="25"/>
    </location>
</feature>
<dbReference type="Pfam" id="PF19313">
    <property type="entry name" value="DUF5916"/>
    <property type="match status" value="1"/>
</dbReference>
<dbReference type="CDD" id="cd09618">
    <property type="entry name" value="CBM9_like_2"/>
    <property type="match status" value="1"/>
</dbReference>
<accession>A0A7Y0LDD9</accession>
<dbReference type="RefSeq" id="WP_169075828.1">
    <property type="nucleotide sequence ID" value="NZ_JABBXH010000004.1"/>
</dbReference>
<keyword evidence="4" id="KW-1185">Reference proteome</keyword>
<dbReference type="Proteomes" id="UP000568664">
    <property type="component" value="Unassembled WGS sequence"/>
</dbReference>